<dbReference type="EMBL" id="CP022684">
    <property type="protein sequence ID" value="AUM14147.1"/>
    <property type="molecule type" value="Genomic_DNA"/>
</dbReference>
<dbReference type="Pfam" id="PF02661">
    <property type="entry name" value="Fic"/>
    <property type="match status" value="1"/>
</dbReference>
<evidence type="ECO:0000313" key="4">
    <source>
        <dbReference type="EMBL" id="AUM14147.1"/>
    </source>
</evidence>
<feature type="binding site" evidence="2">
    <location>
        <begin position="453"/>
        <end position="460"/>
    </location>
    <ligand>
        <name>ATP</name>
        <dbReference type="ChEBI" id="CHEBI:30616"/>
    </ligand>
</feature>
<name>A0A2K9LPG9_9GAMM</name>
<dbReference type="Proteomes" id="UP000235116">
    <property type="component" value="Chromosome"/>
</dbReference>
<evidence type="ECO:0000259" key="3">
    <source>
        <dbReference type="PROSITE" id="PS51459"/>
    </source>
</evidence>
<dbReference type="PROSITE" id="PS51459">
    <property type="entry name" value="FIDO"/>
    <property type="match status" value="1"/>
</dbReference>
<organism evidence="4 5">
    <name type="scientific">Ketobacter alkanivorans</name>
    <dbReference type="NCBI Taxonomy" id="1917421"/>
    <lineage>
        <taxon>Bacteria</taxon>
        <taxon>Pseudomonadati</taxon>
        <taxon>Pseudomonadota</taxon>
        <taxon>Gammaproteobacteria</taxon>
        <taxon>Pseudomonadales</taxon>
        <taxon>Ketobacteraceae</taxon>
        <taxon>Ketobacter</taxon>
    </lineage>
</organism>
<gene>
    <name evidence="4" type="ORF">Kalk_17705</name>
</gene>
<protein>
    <submittedName>
        <fullName evidence="4">Cell filamentation protein Fic</fullName>
    </submittedName>
</protein>
<dbReference type="KEGG" id="kak:Kalk_17705"/>
<dbReference type="PANTHER" id="PTHR13504">
    <property type="entry name" value="FIDO DOMAIN-CONTAINING PROTEIN DDB_G0283145"/>
    <property type="match status" value="1"/>
</dbReference>
<dbReference type="AlphaFoldDB" id="A0A2K9LPG9"/>
<feature type="domain" description="Fido" evidence="3">
    <location>
        <begin position="372"/>
        <end position="507"/>
    </location>
</feature>
<proteinExistence type="predicted"/>
<feature type="active site" evidence="1">
    <location>
        <position position="449"/>
    </location>
</feature>
<evidence type="ECO:0000256" key="1">
    <source>
        <dbReference type="PIRSR" id="PIRSR640198-1"/>
    </source>
</evidence>
<evidence type="ECO:0000313" key="5">
    <source>
        <dbReference type="Proteomes" id="UP000235116"/>
    </source>
</evidence>
<sequence length="513" mass="57742">MASPSEKLAHSLSVLKEIQDRGQIAIRAGDMTRTHRERLLKNGFIREVMKGWYIPARADEAPGESTAWYASFWGFARDYLNSRFDEDWCLSPEQSLALHSGNWTVPRQLLVRTPKGGNKPTGLLHDTSIFDLRLELPDKDDIVLLDGLRTMSLPAALIACPPNYYTAKPLEMRSALSMINEPSDVLRRLLEGNHSTVAGRLAGAFRNIGRTKIADTILDTMRSAGHTVNETDPFAEQSTVLFGNREVSPYVNRLRMMWAAFREPILEHFPPATNIPKDIKAYLTQIDDIYASDAYHSLSIEGYKVSAELIERVREGNWNPASIKADPQSQRDRDQQNTLAARGYWQAFQAVKKTIKDVLEGKDAGEAAEDDYSAWYRELFGPSVVAGIIGAADLAGYRNRAVYIRQSMHTPPSPEAVRDLIPAFFELLREEQSPEVRVVLGHFIFVYIHPFMDGNGRTGRFLMNVMLAAGGYPWLVIPVERRSDYMSALEAASVDQNIEPFTMFLSDLLKDQT</sequence>
<dbReference type="InterPro" id="IPR036597">
    <property type="entry name" value="Fido-like_dom_sf"/>
</dbReference>
<keyword evidence="5" id="KW-1185">Reference proteome</keyword>
<dbReference type="RefSeq" id="WP_101895522.1">
    <property type="nucleotide sequence ID" value="NZ_CP022684.1"/>
</dbReference>
<dbReference type="Gene3D" id="1.10.3290.10">
    <property type="entry name" value="Fido-like domain"/>
    <property type="match status" value="1"/>
</dbReference>
<evidence type="ECO:0000256" key="2">
    <source>
        <dbReference type="PIRSR" id="PIRSR640198-2"/>
    </source>
</evidence>
<dbReference type="InterPro" id="IPR040198">
    <property type="entry name" value="Fido_containing"/>
</dbReference>
<dbReference type="InterPro" id="IPR003812">
    <property type="entry name" value="Fido"/>
</dbReference>
<dbReference type="OrthoDB" id="9807853at2"/>
<keyword evidence="2" id="KW-0547">Nucleotide-binding</keyword>
<dbReference type="PANTHER" id="PTHR13504:SF38">
    <property type="entry name" value="FIDO DOMAIN-CONTAINING PROTEIN"/>
    <property type="match status" value="1"/>
</dbReference>
<dbReference type="GO" id="GO:0005524">
    <property type="term" value="F:ATP binding"/>
    <property type="evidence" value="ECO:0007669"/>
    <property type="project" value="UniProtKB-KW"/>
</dbReference>
<reference evidence="5" key="1">
    <citation type="submission" date="2017-08" db="EMBL/GenBank/DDBJ databases">
        <title>Direct submision.</title>
        <authorList>
            <person name="Kim S.-J."/>
            <person name="Rhee S.-K."/>
        </authorList>
    </citation>
    <scope>NUCLEOTIDE SEQUENCE [LARGE SCALE GENOMIC DNA]</scope>
    <source>
        <strain evidence="5">GI5</strain>
    </source>
</reference>
<keyword evidence="2" id="KW-0067">ATP-binding</keyword>
<dbReference type="SUPFAM" id="SSF140931">
    <property type="entry name" value="Fic-like"/>
    <property type="match status" value="1"/>
</dbReference>
<accession>A0A2K9LPG9</accession>